<gene>
    <name evidence="2" type="ORF">FYJ85_20425</name>
</gene>
<organism evidence="2 3">
    <name type="scientific">Victivallis lenta</name>
    <dbReference type="NCBI Taxonomy" id="2606640"/>
    <lineage>
        <taxon>Bacteria</taxon>
        <taxon>Pseudomonadati</taxon>
        <taxon>Lentisphaerota</taxon>
        <taxon>Lentisphaeria</taxon>
        <taxon>Victivallales</taxon>
        <taxon>Victivallaceae</taxon>
        <taxon>Victivallis</taxon>
    </lineage>
</organism>
<keyword evidence="3" id="KW-1185">Reference proteome</keyword>
<accession>A0A844G7Q4</accession>
<dbReference type="InterPro" id="IPR025159">
    <property type="entry name" value="AbiEi_N"/>
</dbReference>
<dbReference type="Pfam" id="PF13338">
    <property type="entry name" value="AbiEi_4"/>
    <property type="match status" value="1"/>
</dbReference>
<dbReference type="RefSeq" id="WP_154420595.1">
    <property type="nucleotide sequence ID" value="NZ_VUNS01000035.1"/>
</dbReference>
<reference evidence="2 3" key="1">
    <citation type="submission" date="2019-08" db="EMBL/GenBank/DDBJ databases">
        <title>In-depth cultivation of the pig gut microbiome towards novel bacterial diversity and tailored functional studies.</title>
        <authorList>
            <person name="Wylensek D."/>
            <person name="Hitch T.C.A."/>
            <person name="Clavel T."/>
        </authorList>
    </citation>
    <scope>NUCLEOTIDE SEQUENCE [LARGE SCALE GENOMIC DNA]</scope>
    <source>
        <strain evidence="2 3">BBE-744-WT-12</strain>
    </source>
</reference>
<dbReference type="AlphaFoldDB" id="A0A844G7Q4"/>
<proteinExistence type="predicted"/>
<comment type="caution">
    <text evidence="2">The sequence shown here is derived from an EMBL/GenBank/DDBJ whole genome shotgun (WGS) entry which is preliminary data.</text>
</comment>
<dbReference type="Proteomes" id="UP000435649">
    <property type="component" value="Unassembled WGS sequence"/>
</dbReference>
<evidence type="ECO:0000259" key="1">
    <source>
        <dbReference type="Pfam" id="PF13338"/>
    </source>
</evidence>
<sequence>MTPAQEKIEKLLQQQKPFTAEEAHTAGISAQMLAHYCRKGKLERACRGIYTPPETEITQYPEIELLVRKKTDFVVCLISALQIHEFTTQLANTLWIAIRQGARIPSVQFPIHCIRLTDAVYSYGIEERELNGLKFKVFSAAKTVADCFKFRNKIGLDVALEALKEGYRKKMFTPSELHNAAEICRVKNVIRPYEELILS</sequence>
<name>A0A844G7Q4_9BACT</name>
<evidence type="ECO:0000313" key="2">
    <source>
        <dbReference type="EMBL" id="MST99396.1"/>
    </source>
</evidence>
<feature type="domain" description="AbiEi antitoxin N-terminal" evidence="1">
    <location>
        <begin position="6"/>
        <end position="52"/>
    </location>
</feature>
<evidence type="ECO:0000313" key="3">
    <source>
        <dbReference type="Proteomes" id="UP000435649"/>
    </source>
</evidence>
<dbReference type="EMBL" id="VUNS01000035">
    <property type="protein sequence ID" value="MST99396.1"/>
    <property type="molecule type" value="Genomic_DNA"/>
</dbReference>
<protein>
    <submittedName>
        <fullName evidence="2">Transcriptional regulator</fullName>
    </submittedName>
</protein>